<name>A0A7Z0MPF2_9GAMM</name>
<feature type="transmembrane region" description="Helical" evidence="1">
    <location>
        <begin position="7"/>
        <end position="31"/>
    </location>
</feature>
<accession>A0A7Z0MPF2</accession>
<evidence type="ECO:0000256" key="1">
    <source>
        <dbReference type="SAM" id="Phobius"/>
    </source>
</evidence>
<feature type="transmembrane region" description="Helical" evidence="1">
    <location>
        <begin position="68"/>
        <end position="86"/>
    </location>
</feature>
<keyword evidence="1" id="KW-0812">Transmembrane</keyword>
<comment type="caution">
    <text evidence="2">The sequence shown here is derived from an EMBL/GenBank/DDBJ whole genome shotgun (WGS) entry which is preliminary data.</text>
</comment>
<organism evidence="2 3">
    <name type="scientific">Candidatus Methanofishera endochildressiae</name>
    <dbReference type="NCBI Taxonomy" id="2738884"/>
    <lineage>
        <taxon>Bacteria</taxon>
        <taxon>Pseudomonadati</taxon>
        <taxon>Pseudomonadota</taxon>
        <taxon>Gammaproteobacteria</taxon>
        <taxon>Candidatus Methanofishera</taxon>
    </lineage>
</organism>
<proteinExistence type="predicted"/>
<feature type="transmembrane region" description="Helical" evidence="1">
    <location>
        <begin position="37"/>
        <end position="56"/>
    </location>
</feature>
<dbReference type="Proteomes" id="UP000537890">
    <property type="component" value="Unassembled WGS sequence"/>
</dbReference>
<keyword evidence="1" id="KW-0472">Membrane</keyword>
<reference evidence="2 3" key="1">
    <citation type="submission" date="2020-05" db="EMBL/GenBank/DDBJ databases">
        <title>Horizontal transmission and recombination maintain forever young bacterial symbiont genomes.</title>
        <authorList>
            <person name="Russell S.L."/>
            <person name="Pepper-Tunick E."/>
            <person name="Svedberg J."/>
            <person name="Byrne A."/>
            <person name="Ruelas Castillo J."/>
            <person name="Vollmers C."/>
            <person name="Beinart R.A."/>
            <person name="Corbett-Detig R."/>
        </authorList>
    </citation>
    <scope>NUCLEOTIDE SEQUENCE [LARGE SCALE GENOMIC DNA]</scope>
    <source>
        <strain evidence="2">4727-3</strain>
    </source>
</reference>
<sequence>MLLLGGLAGAVLQGPFGILFPGAAIVFYSLWQRDWLLWRHLFIVKGFGFFLTRVSLVYSGQPRRREKVLITFLFMNILSALPLMYIRAISPGGNFFRCFFVVFTPVNTGF</sequence>
<evidence type="ECO:0000313" key="2">
    <source>
        <dbReference type="EMBL" id="NYT47142.1"/>
    </source>
</evidence>
<keyword evidence="1" id="KW-1133">Transmembrane helix</keyword>
<dbReference type="AlphaFoldDB" id="A0A7Z0MPF2"/>
<gene>
    <name evidence="2" type="ORF">H0A75_05675</name>
</gene>
<dbReference type="EMBL" id="JACCHS010000092">
    <property type="protein sequence ID" value="NYT47142.1"/>
    <property type="molecule type" value="Genomic_DNA"/>
</dbReference>
<protein>
    <submittedName>
        <fullName evidence="2">Uncharacterized protein</fullName>
    </submittedName>
</protein>
<evidence type="ECO:0000313" key="3">
    <source>
        <dbReference type="Proteomes" id="UP000537890"/>
    </source>
</evidence>